<dbReference type="PANTHER" id="PTHR43818:SF5">
    <property type="entry name" value="OXIDOREDUCTASE FAMILY PROTEIN"/>
    <property type="match status" value="1"/>
</dbReference>
<dbReference type="InterPro" id="IPR050463">
    <property type="entry name" value="Gfo/Idh/MocA_oxidrdct_glycsds"/>
</dbReference>
<dbReference type="Pfam" id="PF01408">
    <property type="entry name" value="GFO_IDH_MocA"/>
    <property type="match status" value="1"/>
</dbReference>
<protein>
    <submittedName>
        <fullName evidence="3">Gfo/Idh/MocA family oxidoreductase</fullName>
    </submittedName>
</protein>
<evidence type="ECO:0000313" key="4">
    <source>
        <dbReference type="Proteomes" id="UP000321907"/>
    </source>
</evidence>
<keyword evidence="4" id="KW-1185">Reference proteome</keyword>
<dbReference type="Proteomes" id="UP000321907">
    <property type="component" value="Unassembled WGS sequence"/>
</dbReference>
<feature type="domain" description="Gfo/Idh/MocA-like oxidoreductase N-terminal" evidence="1">
    <location>
        <begin position="39"/>
        <end position="170"/>
    </location>
</feature>
<dbReference type="EMBL" id="VOXD01000008">
    <property type="protein sequence ID" value="TXF90234.1"/>
    <property type="molecule type" value="Genomic_DNA"/>
</dbReference>
<evidence type="ECO:0000313" key="3">
    <source>
        <dbReference type="EMBL" id="TXF90234.1"/>
    </source>
</evidence>
<feature type="domain" description="Gfo/Idh/MocA-like oxidoreductase bacterial type C-terminal" evidence="2">
    <location>
        <begin position="209"/>
        <end position="424"/>
    </location>
</feature>
<dbReference type="SUPFAM" id="SSF51735">
    <property type="entry name" value="NAD(P)-binding Rossmann-fold domains"/>
    <property type="match status" value="1"/>
</dbReference>
<accession>A0A5C7FG63</accession>
<dbReference type="InterPro" id="IPR043906">
    <property type="entry name" value="Gfo/Idh/MocA_OxRdtase_bact_C"/>
</dbReference>
<dbReference type="PROSITE" id="PS51318">
    <property type="entry name" value="TAT"/>
    <property type="match status" value="1"/>
</dbReference>
<dbReference type="SUPFAM" id="SSF55347">
    <property type="entry name" value="Glyceraldehyde-3-phosphate dehydrogenase-like, C-terminal domain"/>
    <property type="match status" value="1"/>
</dbReference>
<organism evidence="3 4">
    <name type="scientific">Neolewinella aurantiaca</name>
    <dbReference type="NCBI Taxonomy" id="2602767"/>
    <lineage>
        <taxon>Bacteria</taxon>
        <taxon>Pseudomonadati</taxon>
        <taxon>Bacteroidota</taxon>
        <taxon>Saprospiria</taxon>
        <taxon>Saprospirales</taxon>
        <taxon>Lewinellaceae</taxon>
        <taxon>Neolewinella</taxon>
    </lineage>
</organism>
<dbReference type="PANTHER" id="PTHR43818">
    <property type="entry name" value="BCDNA.GH03377"/>
    <property type="match status" value="1"/>
</dbReference>
<gene>
    <name evidence="3" type="ORF">FUA23_06865</name>
</gene>
<dbReference type="InterPro" id="IPR000683">
    <property type="entry name" value="Gfo/Idh/MocA-like_OxRdtase_N"/>
</dbReference>
<dbReference type="Gene3D" id="3.30.360.10">
    <property type="entry name" value="Dihydrodipicolinate Reductase, domain 2"/>
    <property type="match status" value="1"/>
</dbReference>
<evidence type="ECO:0000259" key="2">
    <source>
        <dbReference type="Pfam" id="PF19051"/>
    </source>
</evidence>
<dbReference type="Gene3D" id="3.40.50.720">
    <property type="entry name" value="NAD(P)-binding Rossmann-like Domain"/>
    <property type="match status" value="1"/>
</dbReference>
<dbReference type="InterPro" id="IPR036291">
    <property type="entry name" value="NAD(P)-bd_dom_sf"/>
</dbReference>
<evidence type="ECO:0000259" key="1">
    <source>
        <dbReference type="Pfam" id="PF01408"/>
    </source>
</evidence>
<comment type="caution">
    <text evidence="3">The sequence shown here is derived from an EMBL/GenBank/DDBJ whole genome shotgun (WGS) entry which is preliminary data.</text>
</comment>
<dbReference type="RefSeq" id="WP_147929991.1">
    <property type="nucleotide sequence ID" value="NZ_VOXD01000008.1"/>
</dbReference>
<dbReference type="InterPro" id="IPR006311">
    <property type="entry name" value="TAT_signal"/>
</dbReference>
<dbReference type="OrthoDB" id="9763611at2"/>
<sequence length="427" mass="46810">MLRQNRRNFLQTASVGAGLVFIPSWLRAGFSGFSPNAQINIGVIGTGKQAVGLFKRGSAMPEARVVAACDVYPANLKRFANTVAATYAEQAGGGKETAPATYTDYRKLLDHPGLDAVLIATPDHQHAQMCIDALDRGLHVYCEKPLAHTIEEGRAIVDAVERNGKVLQTGSMQRSMRTFQRAVELVQGGAIGELREAIVSIGVPAKPFDLPEEPIPDGLDWSTWLDGTVERPYHSTLLPESNGRKWGAWRDYAEFGGGMITDWGAHMFDIVQWAKGKDNSGPTQFFPSGGDAKYGLTMFYDDGFRVEHRQFGRGNAVRFIGSEGSLDVGRGFIDSTIPGLVGYNDTNAAMKTNANVAHFQDFYDAILKGTELRCPAETGHRTSSMCTLANIAYRLRRPLMWDPSTERISNDRAANRLLGPEYRMSLG</sequence>
<reference evidence="3 4" key="1">
    <citation type="submission" date="2019-08" db="EMBL/GenBank/DDBJ databases">
        <title>Lewinella sp. strain SSH13 Genome sequencing and assembly.</title>
        <authorList>
            <person name="Kim I."/>
        </authorList>
    </citation>
    <scope>NUCLEOTIDE SEQUENCE [LARGE SCALE GENOMIC DNA]</scope>
    <source>
        <strain evidence="3 4">SSH13</strain>
    </source>
</reference>
<proteinExistence type="predicted"/>
<name>A0A5C7FG63_9BACT</name>
<dbReference type="AlphaFoldDB" id="A0A5C7FG63"/>
<dbReference type="Pfam" id="PF19051">
    <property type="entry name" value="GFO_IDH_MocA_C2"/>
    <property type="match status" value="1"/>
</dbReference>
<dbReference type="GO" id="GO:0000166">
    <property type="term" value="F:nucleotide binding"/>
    <property type="evidence" value="ECO:0007669"/>
    <property type="project" value="InterPro"/>
</dbReference>